<sequence length="483" mass="54257">MEDRKHESPRPLDIVVVGAGMAGLSVAIACQLAGHHVTVFEAAKELKEIGAGLQLTPNGVHIVRRWGVPAWLWETRAEPSSFIVHRYDGRTLIQKDDFNTDLRQRYGAPFLNLHRVDLQLALVERAKELGVQIRLGQRVDDIDLSATQIACASGHMARADLIVAADGLWSKCRSLSTSNIRHPHDDDDDDNDPPLPTGDLAYRIALNLTDITDPELREWVQNPKIRVWIGPGAHAVGYSLRGGTMYNIVLLVPDDLPEHVRRQEGSVREMMSLFEGWDPVLTRFLGMVGEVDKWKLMHRKPLPRWISPESNLVFVGDACHPMLPYLGQGANLAIEDGAVLGLLLREVTCRSQLPRALSIYQQLRKPRGEAVVVETFGQRDAWHLADGPEQEARDAIFHISQPGAGIREPFPSRWICPTVQQWLFGYDAWREVDLALSRRPFASKRKKDSSIVRKVSWAPGSVVRQLRASIVKLARILKKRLVL</sequence>
<comment type="caution">
    <text evidence="8">The sequence shown here is derived from an EMBL/GenBank/DDBJ whole genome shotgun (WGS) entry which is preliminary data.</text>
</comment>
<keyword evidence="5" id="KW-0560">Oxidoreductase</keyword>
<dbReference type="InterPro" id="IPR002938">
    <property type="entry name" value="FAD-bd"/>
</dbReference>
<dbReference type="PANTHER" id="PTHR13789">
    <property type="entry name" value="MONOOXYGENASE"/>
    <property type="match status" value="1"/>
</dbReference>
<comment type="similarity">
    <text evidence="2">Belongs to the paxM FAD-dependent monooxygenase family.</text>
</comment>
<reference evidence="8" key="1">
    <citation type="journal article" date="2021" name="Nat. Commun.">
        <title>Genetic determinants of endophytism in the Arabidopsis root mycobiome.</title>
        <authorList>
            <person name="Mesny F."/>
            <person name="Miyauchi S."/>
            <person name="Thiergart T."/>
            <person name="Pickel B."/>
            <person name="Atanasova L."/>
            <person name="Karlsson M."/>
            <person name="Huettel B."/>
            <person name="Barry K.W."/>
            <person name="Haridas S."/>
            <person name="Chen C."/>
            <person name="Bauer D."/>
            <person name="Andreopoulos W."/>
            <person name="Pangilinan J."/>
            <person name="LaButti K."/>
            <person name="Riley R."/>
            <person name="Lipzen A."/>
            <person name="Clum A."/>
            <person name="Drula E."/>
            <person name="Henrissat B."/>
            <person name="Kohler A."/>
            <person name="Grigoriev I.V."/>
            <person name="Martin F.M."/>
            <person name="Hacquard S."/>
        </authorList>
    </citation>
    <scope>NUCLEOTIDE SEQUENCE</scope>
    <source>
        <strain evidence="8">MPI-CAGE-CH-0230</strain>
    </source>
</reference>
<dbReference type="OrthoDB" id="420606at2759"/>
<comment type="pathway">
    <text evidence="1">Secondary metabolite biosynthesis.</text>
</comment>
<evidence type="ECO:0000256" key="1">
    <source>
        <dbReference type="ARBA" id="ARBA00005179"/>
    </source>
</evidence>
<evidence type="ECO:0000256" key="4">
    <source>
        <dbReference type="ARBA" id="ARBA00022827"/>
    </source>
</evidence>
<evidence type="ECO:0000256" key="3">
    <source>
        <dbReference type="ARBA" id="ARBA00022630"/>
    </source>
</evidence>
<evidence type="ECO:0000256" key="6">
    <source>
        <dbReference type="ARBA" id="ARBA00023033"/>
    </source>
</evidence>
<dbReference type="PRINTS" id="PR00420">
    <property type="entry name" value="RNGMNOXGNASE"/>
</dbReference>
<gene>
    <name evidence="8" type="ORF">B0I36DRAFT_416676</name>
</gene>
<dbReference type="Gene3D" id="3.50.50.60">
    <property type="entry name" value="FAD/NAD(P)-binding domain"/>
    <property type="match status" value="1"/>
</dbReference>
<dbReference type="InterPro" id="IPR050493">
    <property type="entry name" value="FAD-dep_Monooxygenase_BioMet"/>
</dbReference>
<keyword evidence="9" id="KW-1185">Reference proteome</keyword>
<dbReference type="GeneID" id="70191627"/>
<organism evidence="8 9">
    <name type="scientific">Microdochium trichocladiopsis</name>
    <dbReference type="NCBI Taxonomy" id="1682393"/>
    <lineage>
        <taxon>Eukaryota</taxon>
        <taxon>Fungi</taxon>
        <taxon>Dikarya</taxon>
        <taxon>Ascomycota</taxon>
        <taxon>Pezizomycotina</taxon>
        <taxon>Sordariomycetes</taxon>
        <taxon>Xylariomycetidae</taxon>
        <taxon>Xylariales</taxon>
        <taxon>Microdochiaceae</taxon>
        <taxon>Microdochium</taxon>
    </lineage>
</organism>
<evidence type="ECO:0000256" key="2">
    <source>
        <dbReference type="ARBA" id="ARBA00007992"/>
    </source>
</evidence>
<feature type="domain" description="FAD-binding" evidence="7">
    <location>
        <begin position="311"/>
        <end position="373"/>
    </location>
</feature>
<dbReference type="RefSeq" id="XP_046008421.1">
    <property type="nucleotide sequence ID" value="XM_046162081.1"/>
</dbReference>
<dbReference type="PANTHER" id="PTHR13789:SF238">
    <property type="entry name" value="PUTATIVE (AFU_ORTHOLOGUE AFUA_2G01680)-RELATED"/>
    <property type="match status" value="1"/>
</dbReference>
<proteinExistence type="inferred from homology"/>
<evidence type="ECO:0000256" key="5">
    <source>
        <dbReference type="ARBA" id="ARBA00023002"/>
    </source>
</evidence>
<keyword evidence="4" id="KW-0274">FAD</keyword>
<dbReference type="GO" id="GO:0071949">
    <property type="term" value="F:FAD binding"/>
    <property type="evidence" value="ECO:0007669"/>
    <property type="project" value="InterPro"/>
</dbReference>
<keyword evidence="3" id="KW-0285">Flavoprotein</keyword>
<dbReference type="Pfam" id="PF01494">
    <property type="entry name" value="FAD_binding_3"/>
    <property type="match status" value="2"/>
</dbReference>
<evidence type="ECO:0000259" key="7">
    <source>
        <dbReference type="Pfam" id="PF01494"/>
    </source>
</evidence>
<evidence type="ECO:0000313" key="8">
    <source>
        <dbReference type="EMBL" id="KAH7024873.1"/>
    </source>
</evidence>
<dbReference type="EMBL" id="JAGTJQ010000009">
    <property type="protein sequence ID" value="KAH7024873.1"/>
    <property type="molecule type" value="Genomic_DNA"/>
</dbReference>
<accession>A0A9P8XXY9</accession>
<dbReference type="SUPFAM" id="SSF54373">
    <property type="entry name" value="FAD-linked reductases, C-terminal domain"/>
    <property type="match status" value="1"/>
</dbReference>
<keyword evidence="6" id="KW-0503">Monooxygenase</keyword>
<feature type="domain" description="FAD-binding" evidence="7">
    <location>
        <begin position="13"/>
        <end position="174"/>
    </location>
</feature>
<evidence type="ECO:0000313" key="9">
    <source>
        <dbReference type="Proteomes" id="UP000756346"/>
    </source>
</evidence>
<dbReference type="AlphaFoldDB" id="A0A9P8XXY9"/>
<dbReference type="PROSITE" id="PS51257">
    <property type="entry name" value="PROKAR_LIPOPROTEIN"/>
    <property type="match status" value="1"/>
</dbReference>
<name>A0A9P8XXY9_9PEZI</name>
<protein>
    <recommendedName>
        <fullName evidence="7">FAD-binding domain-containing protein</fullName>
    </recommendedName>
</protein>
<dbReference type="InterPro" id="IPR036188">
    <property type="entry name" value="FAD/NAD-bd_sf"/>
</dbReference>
<dbReference type="SUPFAM" id="SSF51905">
    <property type="entry name" value="FAD/NAD(P)-binding domain"/>
    <property type="match status" value="1"/>
</dbReference>
<dbReference type="FunFam" id="3.50.50.60:FF:000115">
    <property type="entry name" value="Salicylate hydroxylase, putative"/>
    <property type="match status" value="1"/>
</dbReference>
<dbReference type="GO" id="GO:0004497">
    <property type="term" value="F:monooxygenase activity"/>
    <property type="evidence" value="ECO:0007669"/>
    <property type="project" value="UniProtKB-KW"/>
</dbReference>
<dbReference type="Proteomes" id="UP000756346">
    <property type="component" value="Unassembled WGS sequence"/>
</dbReference>